<keyword evidence="2" id="KW-1133">Transmembrane helix</keyword>
<dbReference type="EMBL" id="JXTC01000239">
    <property type="protein sequence ID" value="PON78893.1"/>
    <property type="molecule type" value="Genomic_DNA"/>
</dbReference>
<dbReference type="Gene3D" id="1.25.40.10">
    <property type="entry name" value="Tetratricopeptide repeat domain"/>
    <property type="match status" value="1"/>
</dbReference>
<dbReference type="GO" id="GO:0009451">
    <property type="term" value="P:RNA modification"/>
    <property type="evidence" value="ECO:0007669"/>
    <property type="project" value="InterPro"/>
</dbReference>
<sequence>VESFQPREGVQHLWARFRLRIEPVPLIWSRVPLEISSTVFVDWGAMISGDAKFVARYRVLHRFHEIICRGTTLNWFYFWEVFSACNNPRLVVLIKQYVDLMLGDFTLFSFLAVVIFLVAMDHGNWAHSYHNRRGHEWDMVIGTAMINIYNPCERADQAHKVFEEMPRSNTLTSTTLISLLTIHGLRTEAKDVFGQMEIFGVESIFVTMLLACSQAVLGGNGRWRFDMNRHNHSRELPVYYHICLVDILDRVGLIEVTEKVLEDMLLRCVPLWVATLSPIPSMLQHHSGVLVWLSNLPLRQARNCVMTLQLDAAAVRVPPYYPMSKGWPPPNFHLEDKVFFGGRVLIGFHTFSNEMLS</sequence>
<keyword evidence="4" id="KW-1185">Reference proteome</keyword>
<dbReference type="STRING" id="63057.A0A2P5E022"/>
<evidence type="ECO:0000313" key="4">
    <source>
        <dbReference type="Proteomes" id="UP000237000"/>
    </source>
</evidence>
<dbReference type="PANTHER" id="PTHR47926:SF347">
    <property type="entry name" value="PENTATRICOPEPTIDE REPEAT-CONTAINING PROTEIN"/>
    <property type="match status" value="1"/>
</dbReference>
<dbReference type="InterPro" id="IPR046960">
    <property type="entry name" value="PPR_At4g14850-like_plant"/>
</dbReference>
<keyword evidence="2" id="KW-0472">Membrane</keyword>
<dbReference type="Pfam" id="PF01535">
    <property type="entry name" value="PPR"/>
    <property type="match status" value="2"/>
</dbReference>
<gene>
    <name evidence="3" type="ORF">TorRG33x02_237210</name>
</gene>
<dbReference type="AlphaFoldDB" id="A0A2P5E022"/>
<keyword evidence="2" id="KW-0812">Transmembrane</keyword>
<dbReference type="Proteomes" id="UP000237000">
    <property type="component" value="Unassembled WGS sequence"/>
</dbReference>
<dbReference type="OrthoDB" id="10593245at2759"/>
<feature type="transmembrane region" description="Helical" evidence="2">
    <location>
        <begin position="198"/>
        <end position="219"/>
    </location>
</feature>
<feature type="non-terminal residue" evidence="3">
    <location>
        <position position="1"/>
    </location>
</feature>
<dbReference type="InterPro" id="IPR011990">
    <property type="entry name" value="TPR-like_helical_dom_sf"/>
</dbReference>
<keyword evidence="1" id="KW-0677">Repeat</keyword>
<reference evidence="4" key="1">
    <citation type="submission" date="2016-06" db="EMBL/GenBank/DDBJ databases">
        <title>Parallel loss of symbiosis genes in relatives of nitrogen-fixing non-legume Parasponia.</title>
        <authorList>
            <person name="Van Velzen R."/>
            <person name="Holmer R."/>
            <person name="Bu F."/>
            <person name="Rutten L."/>
            <person name="Van Zeijl A."/>
            <person name="Liu W."/>
            <person name="Santuari L."/>
            <person name="Cao Q."/>
            <person name="Sharma T."/>
            <person name="Shen D."/>
            <person name="Roswanjaya Y."/>
            <person name="Wardhani T."/>
            <person name="Kalhor M.S."/>
            <person name="Jansen J."/>
            <person name="Van den Hoogen J."/>
            <person name="Gungor B."/>
            <person name="Hartog M."/>
            <person name="Hontelez J."/>
            <person name="Verver J."/>
            <person name="Yang W.-C."/>
            <person name="Schijlen E."/>
            <person name="Repin R."/>
            <person name="Schilthuizen M."/>
            <person name="Schranz E."/>
            <person name="Heidstra R."/>
            <person name="Miyata K."/>
            <person name="Fedorova E."/>
            <person name="Kohlen W."/>
            <person name="Bisseling T."/>
            <person name="Smit S."/>
            <person name="Geurts R."/>
        </authorList>
    </citation>
    <scope>NUCLEOTIDE SEQUENCE [LARGE SCALE GENOMIC DNA]</scope>
    <source>
        <strain evidence="4">cv. RG33-2</strain>
    </source>
</reference>
<protein>
    <submittedName>
        <fullName evidence="3">Pentatricopeptide repeat</fullName>
    </submittedName>
</protein>
<dbReference type="PANTHER" id="PTHR47926">
    <property type="entry name" value="PENTATRICOPEPTIDE REPEAT-CONTAINING PROTEIN"/>
    <property type="match status" value="1"/>
</dbReference>
<feature type="transmembrane region" description="Helical" evidence="2">
    <location>
        <begin position="97"/>
        <end position="119"/>
    </location>
</feature>
<dbReference type="InParanoid" id="A0A2P5E022"/>
<accession>A0A2P5E022</accession>
<evidence type="ECO:0000313" key="3">
    <source>
        <dbReference type="EMBL" id="PON78893.1"/>
    </source>
</evidence>
<dbReference type="GO" id="GO:0003723">
    <property type="term" value="F:RNA binding"/>
    <property type="evidence" value="ECO:0007669"/>
    <property type="project" value="InterPro"/>
</dbReference>
<proteinExistence type="predicted"/>
<dbReference type="InterPro" id="IPR002885">
    <property type="entry name" value="PPR_rpt"/>
</dbReference>
<comment type="caution">
    <text evidence="3">The sequence shown here is derived from an EMBL/GenBank/DDBJ whole genome shotgun (WGS) entry which is preliminary data.</text>
</comment>
<name>A0A2P5E022_TREOI</name>
<evidence type="ECO:0000256" key="1">
    <source>
        <dbReference type="ARBA" id="ARBA00022737"/>
    </source>
</evidence>
<evidence type="ECO:0000256" key="2">
    <source>
        <dbReference type="SAM" id="Phobius"/>
    </source>
</evidence>
<organism evidence="3 4">
    <name type="scientific">Trema orientale</name>
    <name type="common">Charcoal tree</name>
    <name type="synonym">Celtis orientalis</name>
    <dbReference type="NCBI Taxonomy" id="63057"/>
    <lineage>
        <taxon>Eukaryota</taxon>
        <taxon>Viridiplantae</taxon>
        <taxon>Streptophyta</taxon>
        <taxon>Embryophyta</taxon>
        <taxon>Tracheophyta</taxon>
        <taxon>Spermatophyta</taxon>
        <taxon>Magnoliopsida</taxon>
        <taxon>eudicotyledons</taxon>
        <taxon>Gunneridae</taxon>
        <taxon>Pentapetalae</taxon>
        <taxon>rosids</taxon>
        <taxon>fabids</taxon>
        <taxon>Rosales</taxon>
        <taxon>Cannabaceae</taxon>
        <taxon>Trema</taxon>
    </lineage>
</organism>